<comment type="caution">
    <text evidence="2">The sequence shown here is derived from an EMBL/GenBank/DDBJ whole genome shotgun (WGS) entry which is preliminary data.</text>
</comment>
<dbReference type="Gene3D" id="3.90.1200.10">
    <property type="match status" value="1"/>
</dbReference>
<dbReference type="RefSeq" id="WP_059148742.1">
    <property type="nucleotide sequence ID" value="NZ_LLZJ01000412.1"/>
</dbReference>
<evidence type="ECO:0000313" key="2">
    <source>
        <dbReference type="EMBL" id="KUL44559.1"/>
    </source>
</evidence>
<dbReference type="GeneID" id="97430221"/>
<dbReference type="AlphaFoldDB" id="A0A0X3VIH0"/>
<dbReference type="InterPro" id="IPR002575">
    <property type="entry name" value="Aminoglycoside_PTrfase"/>
</dbReference>
<organism evidence="2 3">
    <name type="scientific">Streptomyces violaceusniger</name>
    <dbReference type="NCBI Taxonomy" id="68280"/>
    <lineage>
        <taxon>Bacteria</taxon>
        <taxon>Bacillati</taxon>
        <taxon>Actinomycetota</taxon>
        <taxon>Actinomycetes</taxon>
        <taxon>Kitasatosporales</taxon>
        <taxon>Streptomycetaceae</taxon>
        <taxon>Streptomyces</taxon>
        <taxon>Streptomyces violaceusniger group</taxon>
    </lineage>
</organism>
<gene>
    <name evidence="2" type="ORF">ADL28_40095</name>
</gene>
<reference evidence="3" key="1">
    <citation type="submission" date="2015-10" db="EMBL/GenBank/DDBJ databases">
        <authorList>
            <person name="Ju K.-S."/>
            <person name="Doroghazi J.R."/>
            <person name="Metcalf W.W."/>
        </authorList>
    </citation>
    <scope>NUCLEOTIDE SEQUENCE [LARGE SCALE GENOMIC DNA]</scope>
    <source>
        <strain evidence="3">NRRL F-8817</strain>
    </source>
</reference>
<protein>
    <recommendedName>
        <fullName evidence="1">Aminoglycoside phosphotransferase domain-containing protein</fullName>
    </recommendedName>
</protein>
<dbReference type="Proteomes" id="UP000053413">
    <property type="component" value="Unassembled WGS sequence"/>
</dbReference>
<dbReference type="SUPFAM" id="SSF56112">
    <property type="entry name" value="Protein kinase-like (PK-like)"/>
    <property type="match status" value="1"/>
</dbReference>
<dbReference type="EMBL" id="LLZJ01000412">
    <property type="protein sequence ID" value="KUL44559.1"/>
    <property type="molecule type" value="Genomic_DNA"/>
</dbReference>
<evidence type="ECO:0000259" key="1">
    <source>
        <dbReference type="Pfam" id="PF01636"/>
    </source>
</evidence>
<evidence type="ECO:0000313" key="3">
    <source>
        <dbReference type="Proteomes" id="UP000053413"/>
    </source>
</evidence>
<dbReference type="InterPro" id="IPR011009">
    <property type="entry name" value="Kinase-like_dom_sf"/>
</dbReference>
<name>A0A0X3VIH0_STRVO</name>
<sequence>MTALPGKGGVLDGALVDLVPQRVADRMAARIGAEHLVQVRADSFKERSANAWFRGTARRREIFVKLYARQDRAVVERLVARSLGPACSTRLLDSGTAPDLGGYAVFDWERLVPLPPTADSAAAAGRLLAAVHETAPPGAAPLQDQTPCEAHLETQLSALAAEAPDLYGLIRGRLAEPALSTLVREAGRRSVTAPRVLLHGDFSLRNVARGAGGREVVFDFERAALGPFEVDLQRLWDRELAAIRGGRTAFTAAYRQERDTDPGPPDPVLLDFARLSCAVSTLTAARRTDDPDFEAEGLTILKVLR</sequence>
<dbReference type="Pfam" id="PF01636">
    <property type="entry name" value="APH"/>
    <property type="match status" value="1"/>
</dbReference>
<proteinExistence type="predicted"/>
<accession>A0A0X3VIH0</accession>
<feature type="domain" description="Aminoglycoside phosphotransferase" evidence="1">
    <location>
        <begin position="48"/>
        <end position="254"/>
    </location>
</feature>